<keyword evidence="4" id="KW-0804">Transcription</keyword>
<gene>
    <name evidence="5" type="ORF">EIL87_07020</name>
</gene>
<reference evidence="5 6" key="1">
    <citation type="submission" date="2018-11" db="EMBL/GenBank/DDBJ databases">
        <title>Saccharopolyspora rhizosphaerae sp. nov., an actinomycete isolated from rhizosphere soil in Thailand.</title>
        <authorList>
            <person name="Intra B."/>
            <person name="Euanorasetr J."/>
            <person name="Take A."/>
            <person name="Inahashi Y."/>
            <person name="Mori M."/>
            <person name="Panbangred W."/>
            <person name="Matsumoto A."/>
        </authorList>
    </citation>
    <scope>NUCLEOTIDE SEQUENCE [LARGE SCALE GENOMIC DNA]</scope>
    <source>
        <strain evidence="5 6">H219</strain>
    </source>
</reference>
<comment type="caution">
    <text evidence="5">The sequence shown here is derived from an EMBL/GenBank/DDBJ whole genome shotgun (WGS) entry which is preliminary data.</text>
</comment>
<dbReference type="InterPro" id="IPR005650">
    <property type="entry name" value="BlaI_family"/>
</dbReference>
<dbReference type="EMBL" id="RSAA01000007">
    <property type="protein sequence ID" value="RRO18013.1"/>
    <property type="molecule type" value="Genomic_DNA"/>
</dbReference>
<keyword evidence="6" id="KW-1185">Reference proteome</keyword>
<dbReference type="PIRSF" id="PIRSF019455">
    <property type="entry name" value="CopR_AtkY"/>
    <property type="match status" value="1"/>
</dbReference>
<evidence type="ECO:0000256" key="3">
    <source>
        <dbReference type="ARBA" id="ARBA00023125"/>
    </source>
</evidence>
<dbReference type="AlphaFoldDB" id="A0A426JY14"/>
<keyword evidence="2" id="KW-0805">Transcription regulation</keyword>
<dbReference type="Proteomes" id="UP000274515">
    <property type="component" value="Unassembled WGS sequence"/>
</dbReference>
<dbReference type="InterPro" id="IPR036390">
    <property type="entry name" value="WH_DNA-bd_sf"/>
</dbReference>
<comment type="similarity">
    <text evidence="1">Belongs to the BlaI transcriptional regulatory family.</text>
</comment>
<evidence type="ECO:0000313" key="5">
    <source>
        <dbReference type="EMBL" id="RRO18013.1"/>
    </source>
</evidence>
<dbReference type="GO" id="GO:0003677">
    <property type="term" value="F:DNA binding"/>
    <property type="evidence" value="ECO:0007669"/>
    <property type="project" value="UniProtKB-KW"/>
</dbReference>
<dbReference type="Pfam" id="PF03965">
    <property type="entry name" value="Penicillinase_R"/>
    <property type="match status" value="1"/>
</dbReference>
<keyword evidence="3" id="KW-0238">DNA-binding</keyword>
<name>A0A426JY14_9PSEU</name>
<evidence type="ECO:0000256" key="4">
    <source>
        <dbReference type="ARBA" id="ARBA00023163"/>
    </source>
</evidence>
<organism evidence="5 6">
    <name type="scientific">Saccharopolyspora rhizosphaerae</name>
    <dbReference type="NCBI Taxonomy" id="2492662"/>
    <lineage>
        <taxon>Bacteria</taxon>
        <taxon>Bacillati</taxon>
        <taxon>Actinomycetota</taxon>
        <taxon>Actinomycetes</taxon>
        <taxon>Pseudonocardiales</taxon>
        <taxon>Pseudonocardiaceae</taxon>
        <taxon>Saccharopolyspora</taxon>
    </lineage>
</organism>
<evidence type="ECO:0000256" key="1">
    <source>
        <dbReference type="ARBA" id="ARBA00011046"/>
    </source>
</evidence>
<proteinExistence type="inferred from homology"/>
<evidence type="ECO:0000313" key="6">
    <source>
        <dbReference type="Proteomes" id="UP000274515"/>
    </source>
</evidence>
<evidence type="ECO:0000256" key="2">
    <source>
        <dbReference type="ARBA" id="ARBA00023015"/>
    </source>
</evidence>
<protein>
    <submittedName>
        <fullName evidence="5">BlaI/MecI/CopY family transcriptional regulator</fullName>
    </submittedName>
</protein>
<dbReference type="OrthoDB" id="9813987at2"/>
<dbReference type="InterPro" id="IPR036388">
    <property type="entry name" value="WH-like_DNA-bd_sf"/>
</dbReference>
<dbReference type="Gene3D" id="6.10.140.850">
    <property type="match status" value="1"/>
</dbReference>
<dbReference type="RefSeq" id="WP_125089366.1">
    <property type="nucleotide sequence ID" value="NZ_RSAA01000007.1"/>
</dbReference>
<sequence>MRCLGELETAVMEVLWAVGESAKVREVLDRLDTGRSLAYTTVLTVLDNLHRKGWVQREREGRAYRYRPVLTREEAAAQMLHHVLDVSGTPEVVLTHFVGTVSDEHAEVLRIALRERDG</sequence>
<dbReference type="SUPFAM" id="SSF46785">
    <property type="entry name" value="Winged helix' DNA-binding domain"/>
    <property type="match status" value="1"/>
</dbReference>
<accession>A0A426JY14</accession>
<dbReference type="Gene3D" id="1.10.10.10">
    <property type="entry name" value="Winged helix-like DNA-binding domain superfamily/Winged helix DNA-binding domain"/>
    <property type="match status" value="1"/>
</dbReference>
<dbReference type="GO" id="GO:0045892">
    <property type="term" value="P:negative regulation of DNA-templated transcription"/>
    <property type="evidence" value="ECO:0007669"/>
    <property type="project" value="InterPro"/>
</dbReference>